<dbReference type="Proteomes" id="UP000680805">
    <property type="component" value="Chromosome"/>
</dbReference>
<dbReference type="PROSITE" id="PS51318">
    <property type="entry name" value="TAT"/>
    <property type="match status" value="1"/>
</dbReference>
<dbReference type="SUPFAM" id="SSF53850">
    <property type="entry name" value="Periplasmic binding protein-like II"/>
    <property type="match status" value="1"/>
</dbReference>
<dbReference type="InterPro" id="IPR005064">
    <property type="entry name" value="BUG"/>
</dbReference>
<dbReference type="Gene3D" id="3.40.190.10">
    <property type="entry name" value="Periplasmic binding protein-like II"/>
    <property type="match status" value="1"/>
</dbReference>
<dbReference type="Gene3D" id="3.40.190.150">
    <property type="entry name" value="Bordetella uptake gene, domain 1"/>
    <property type="match status" value="1"/>
</dbReference>
<dbReference type="CDD" id="cd13578">
    <property type="entry name" value="PBP2_Bug27"/>
    <property type="match status" value="1"/>
</dbReference>
<accession>A0A975RQZ0</accession>
<feature type="signal peptide" evidence="2">
    <location>
        <begin position="1"/>
        <end position="27"/>
    </location>
</feature>
<dbReference type="PIRSF" id="PIRSF017082">
    <property type="entry name" value="YflP"/>
    <property type="match status" value="1"/>
</dbReference>
<keyword evidence="2" id="KW-0732">Signal</keyword>
<proteinExistence type="inferred from homology"/>
<organism evidence="3 4">
    <name type="scientific">Bradyrhizobium sediminis</name>
    <dbReference type="NCBI Taxonomy" id="2840469"/>
    <lineage>
        <taxon>Bacteria</taxon>
        <taxon>Pseudomonadati</taxon>
        <taxon>Pseudomonadota</taxon>
        <taxon>Alphaproteobacteria</taxon>
        <taxon>Hyphomicrobiales</taxon>
        <taxon>Nitrobacteraceae</taxon>
        <taxon>Bradyrhizobium</taxon>
    </lineage>
</organism>
<feature type="chain" id="PRO_5037607123" evidence="2">
    <location>
        <begin position="28"/>
        <end position="325"/>
    </location>
</feature>
<reference evidence="3" key="1">
    <citation type="submission" date="2021-06" db="EMBL/GenBank/DDBJ databases">
        <title>Bradyrhizobium sp. S2-11-2 Genome sequencing.</title>
        <authorList>
            <person name="Jin L."/>
        </authorList>
    </citation>
    <scope>NUCLEOTIDE SEQUENCE</scope>
    <source>
        <strain evidence="3">S2-11-2</strain>
    </source>
</reference>
<dbReference type="PANTHER" id="PTHR42928:SF5">
    <property type="entry name" value="BLR1237 PROTEIN"/>
    <property type="match status" value="1"/>
</dbReference>
<dbReference type="PANTHER" id="PTHR42928">
    <property type="entry name" value="TRICARBOXYLATE-BINDING PROTEIN"/>
    <property type="match status" value="1"/>
</dbReference>
<dbReference type="Pfam" id="PF03401">
    <property type="entry name" value="TctC"/>
    <property type="match status" value="1"/>
</dbReference>
<comment type="similarity">
    <text evidence="1">Belongs to the UPF0065 (bug) family.</text>
</comment>
<gene>
    <name evidence="3" type="ORF">KMZ68_18845</name>
</gene>
<name>A0A975RQZ0_9BRAD</name>
<dbReference type="KEGG" id="bsei:KMZ68_18845"/>
<evidence type="ECO:0000313" key="4">
    <source>
        <dbReference type="Proteomes" id="UP000680805"/>
    </source>
</evidence>
<evidence type="ECO:0000256" key="1">
    <source>
        <dbReference type="ARBA" id="ARBA00006987"/>
    </source>
</evidence>
<dbReference type="InterPro" id="IPR006311">
    <property type="entry name" value="TAT_signal"/>
</dbReference>
<dbReference type="AlphaFoldDB" id="A0A975RQZ0"/>
<evidence type="ECO:0000313" key="3">
    <source>
        <dbReference type="EMBL" id="QWG17025.1"/>
    </source>
</evidence>
<dbReference type="EMBL" id="CP076135">
    <property type="protein sequence ID" value="QWG17025.1"/>
    <property type="molecule type" value="Genomic_DNA"/>
</dbReference>
<sequence>MRLPRRQFLHLAAGAALLPAVSGNAWAQSYPSRPIRLLVGYPPGGSADMTARLMGQWLSERLGQSFVIENRAGAGTNIATEAVVRAAPDGYTLLLVAPANAINATLYEKLNFDFLRDVEPIAGIIRFPNAVVVNPSVPVKSIPELIAYAKANPGKLNMASSGNGSTIHMSGELFKMLTGINMVHVPYRGGALALTDLIAGQVQVMFDNVPTCAEHIKSGKLRGLAVTSTTRSDVLPDLPTVADFLPGYEASAWYGLAAPKGTSPEIVATLNKAVNAILADPAAKARFTEIGAILLPGSAADFGKLVADETEKWGKVVKFAGARVE</sequence>
<evidence type="ECO:0000256" key="2">
    <source>
        <dbReference type="SAM" id="SignalP"/>
    </source>
</evidence>
<dbReference type="InterPro" id="IPR042100">
    <property type="entry name" value="Bug_dom1"/>
</dbReference>
<protein>
    <submittedName>
        <fullName evidence="3">Tripartite tricarboxylate transporter substrate binding protein</fullName>
    </submittedName>
</protein>
<dbReference type="RefSeq" id="WP_215612683.1">
    <property type="nucleotide sequence ID" value="NZ_CP076135.1"/>
</dbReference>